<dbReference type="SUPFAM" id="SSF53706">
    <property type="entry name" value="Formate dehydrogenase/DMSO reductase, domains 1-3"/>
    <property type="match status" value="1"/>
</dbReference>
<dbReference type="Gene3D" id="1.10.10.1100">
    <property type="entry name" value="BFD-like [2Fe-2S]-binding domain"/>
    <property type="match status" value="1"/>
</dbReference>
<keyword evidence="9" id="KW-0411">Iron-sulfur</keyword>
<dbReference type="InterPro" id="IPR006657">
    <property type="entry name" value="MoPterin_dinucl-bd_dom"/>
</dbReference>
<keyword evidence="6" id="KW-0479">Metal-binding</keyword>
<dbReference type="Pfam" id="PF04324">
    <property type="entry name" value="Fer2_BFD"/>
    <property type="match status" value="1"/>
</dbReference>
<keyword evidence="7" id="KW-0560">Oxidoreductase</keyword>
<gene>
    <name evidence="12" type="ORF">NKI27_15705</name>
</gene>
<evidence type="ECO:0000256" key="6">
    <source>
        <dbReference type="ARBA" id="ARBA00022723"/>
    </source>
</evidence>
<dbReference type="RefSeq" id="WP_265046989.1">
    <property type="nucleotide sequence ID" value="NZ_CP100390.1"/>
</dbReference>
<organism evidence="12 13">
    <name type="scientific">Alkalimarinus alittae</name>
    <dbReference type="NCBI Taxonomy" id="2961619"/>
    <lineage>
        <taxon>Bacteria</taxon>
        <taxon>Pseudomonadati</taxon>
        <taxon>Pseudomonadota</taxon>
        <taxon>Gammaproteobacteria</taxon>
        <taxon>Alteromonadales</taxon>
        <taxon>Alteromonadaceae</taxon>
        <taxon>Alkalimarinus</taxon>
    </lineage>
</organism>
<dbReference type="Pfam" id="PF01568">
    <property type="entry name" value="Molydop_binding"/>
    <property type="match status" value="1"/>
</dbReference>
<dbReference type="PROSITE" id="PS51669">
    <property type="entry name" value="4FE4S_MOW_BIS_MGD"/>
    <property type="match status" value="1"/>
</dbReference>
<keyword evidence="4" id="KW-0004">4Fe-4S</keyword>
<dbReference type="InterPro" id="IPR041854">
    <property type="entry name" value="BFD-like_2Fe2S-bd_dom_sf"/>
</dbReference>
<accession>A0ABY6N0E2</accession>
<dbReference type="SUPFAM" id="SSF50692">
    <property type="entry name" value="ADC-like"/>
    <property type="match status" value="1"/>
</dbReference>
<dbReference type="InterPro" id="IPR050123">
    <property type="entry name" value="Prok_molybdopt-oxidoreductase"/>
</dbReference>
<dbReference type="Gene3D" id="2.40.40.20">
    <property type="match status" value="1"/>
</dbReference>
<sequence length="903" mass="99734">MQNASFKPVEPKEIKTTCAYCGVGCGISATINNIDERTIMVRGDKLHPSNYGRLCSKGTALADTLTLDDRLLHPIYKGEQISWNKAIKETSDHFSAIIEQHGPDAVAFYVSGQLLTEDYYVANKLMKGFIGSSNIDTNSRLCMASPTVAHKRAFGSDTVPGCYDDIDHAELIILTGSNTAWCHPIIFQRIKKAKENNPALKVVVIDPRKTDTCAIADLHLPIQSGTDAYLFNGLLAHLSKQGQLNFEYIEQHVEGFSHAITSAIETTPNITKVANICGLAEADVATFYQWFTQTENIISAYSQGINQSSSGTDKVNAIINLHLATGRIGKIGAGPFSLTGQPNAMGGREVGGLANQLAAHMDFTEDNINRVSRFWQSDHVSSSQGLKAVDLFDAIEAGKVKAVWIMATSPVDSLPNANQVKAALEKCEFVAVSDCMQHTDTTQYADMLLPALGWGEKDGTVTNSERRISRQRAILPPPGEAKPDWWIITQVAKAMGFEQSFPYQSAHEIFNEHAQLSAFENTLDKNDPLLKKRDFNISSLATLSAQQYDDLMPIQWPVTSVSPQGTKRMFEDGHYFTPTGKAQMIAIEPRLPEARLSDEFPLILNTGRIRDQWHTMTRTALAPQLNNHKAEPFIELHPSDAQHFNIDDGCLVLTSSAYGEMIARAEVTDSQKPGHLFIPMHWTEQLSSKGRVGALVNPVTDPYSGQPESKHTPATIKLYRPQWFGFLLSRRALNIESVQYVVKIRGQKFYRYELAAESMIDDLSVWARTLLCDNQKAETEWVEYSDIKHRKYRGARFVSDMLESCLFISPSLDLPTRGWLAELFNKSSIELDERLAMLSGSPPAGREDCGKTVCACFGVGENTLKSAIKTQGLSSVKAIGECLNAGTNCGSCIPELETLLSHE</sequence>
<evidence type="ECO:0000256" key="9">
    <source>
        <dbReference type="ARBA" id="ARBA00023014"/>
    </source>
</evidence>
<evidence type="ECO:0000313" key="13">
    <source>
        <dbReference type="Proteomes" id="UP001163739"/>
    </source>
</evidence>
<proteinExistence type="inferred from homology"/>
<dbReference type="Gene3D" id="3.40.50.740">
    <property type="match status" value="1"/>
</dbReference>
<evidence type="ECO:0000256" key="8">
    <source>
        <dbReference type="ARBA" id="ARBA00023004"/>
    </source>
</evidence>
<keyword evidence="10" id="KW-0534">Nitrate assimilation</keyword>
<evidence type="ECO:0000256" key="3">
    <source>
        <dbReference type="ARBA" id="ARBA00008747"/>
    </source>
</evidence>
<evidence type="ECO:0000256" key="10">
    <source>
        <dbReference type="ARBA" id="ARBA00023063"/>
    </source>
</evidence>
<comment type="cofactor">
    <cofactor evidence="1">
        <name>Mo-bis(molybdopterin guanine dinucleotide)</name>
        <dbReference type="ChEBI" id="CHEBI:60539"/>
    </cofactor>
</comment>
<dbReference type="Pfam" id="PF00384">
    <property type="entry name" value="Molybdopterin"/>
    <property type="match status" value="1"/>
</dbReference>
<dbReference type="InterPro" id="IPR006963">
    <property type="entry name" value="Mopterin_OxRdtase_4Fe-4S_dom"/>
</dbReference>
<evidence type="ECO:0000256" key="4">
    <source>
        <dbReference type="ARBA" id="ARBA00022485"/>
    </source>
</evidence>
<dbReference type="InterPro" id="IPR007419">
    <property type="entry name" value="BFD-like_2Fe2S-bd_dom"/>
</dbReference>
<comment type="cofactor">
    <cofactor evidence="2">
        <name>[4Fe-4S] cluster</name>
        <dbReference type="ChEBI" id="CHEBI:49883"/>
    </cofactor>
</comment>
<dbReference type="CDD" id="cd02791">
    <property type="entry name" value="MopB_CT_Nitrate-R-NapA-like"/>
    <property type="match status" value="1"/>
</dbReference>
<evidence type="ECO:0000313" key="12">
    <source>
        <dbReference type="EMBL" id="UZE95500.1"/>
    </source>
</evidence>
<dbReference type="Proteomes" id="UP001163739">
    <property type="component" value="Chromosome"/>
</dbReference>
<evidence type="ECO:0000256" key="5">
    <source>
        <dbReference type="ARBA" id="ARBA00022505"/>
    </source>
</evidence>
<evidence type="ECO:0000256" key="1">
    <source>
        <dbReference type="ARBA" id="ARBA00001942"/>
    </source>
</evidence>
<dbReference type="EMBL" id="CP100390">
    <property type="protein sequence ID" value="UZE95500.1"/>
    <property type="molecule type" value="Genomic_DNA"/>
</dbReference>
<dbReference type="SMART" id="SM00926">
    <property type="entry name" value="Molybdop_Fe4S4"/>
    <property type="match status" value="1"/>
</dbReference>
<keyword evidence="8" id="KW-0408">Iron</keyword>
<dbReference type="Gene3D" id="2.20.25.90">
    <property type="entry name" value="ADC-like domains"/>
    <property type="match status" value="1"/>
</dbReference>
<protein>
    <submittedName>
        <fullName evidence="12">Molybdopterin-dependent oxidoreductase</fullName>
    </submittedName>
</protein>
<dbReference type="InterPro" id="IPR006656">
    <property type="entry name" value="Mopterin_OxRdtase"/>
</dbReference>
<dbReference type="InterPro" id="IPR027467">
    <property type="entry name" value="MopterinOxRdtase_cofactor_BS"/>
</dbReference>
<dbReference type="Pfam" id="PF04879">
    <property type="entry name" value="Molybdop_Fe4S4"/>
    <property type="match status" value="1"/>
</dbReference>
<dbReference type="PROSITE" id="PS00551">
    <property type="entry name" value="MOLYBDOPTERIN_PROK_1"/>
    <property type="match status" value="1"/>
</dbReference>
<dbReference type="PANTHER" id="PTHR43105">
    <property type="entry name" value="RESPIRATORY NITRATE REDUCTASE"/>
    <property type="match status" value="1"/>
</dbReference>
<comment type="similarity">
    <text evidence="3">Belongs to the prokaryotic molybdopterin-containing oxidoreductase family. NasA/NapA/NarB subfamily.</text>
</comment>
<keyword evidence="13" id="KW-1185">Reference proteome</keyword>
<dbReference type="Gene3D" id="3.40.228.10">
    <property type="entry name" value="Dimethylsulfoxide Reductase, domain 2"/>
    <property type="match status" value="1"/>
</dbReference>
<dbReference type="CDD" id="cd02754">
    <property type="entry name" value="MopB_Nitrate-R-NapA-like"/>
    <property type="match status" value="1"/>
</dbReference>
<dbReference type="InterPro" id="IPR041957">
    <property type="entry name" value="CT_Nitrate-R-NapA-like"/>
</dbReference>
<dbReference type="InterPro" id="IPR009010">
    <property type="entry name" value="Asp_de-COase-like_dom_sf"/>
</dbReference>
<evidence type="ECO:0000256" key="2">
    <source>
        <dbReference type="ARBA" id="ARBA00001966"/>
    </source>
</evidence>
<evidence type="ECO:0000256" key="7">
    <source>
        <dbReference type="ARBA" id="ARBA00023002"/>
    </source>
</evidence>
<reference evidence="12" key="1">
    <citation type="submission" date="2022-06" db="EMBL/GenBank/DDBJ databases">
        <title>Alkalimarinus sp. nov., isolated from gut of a Alitta virens.</title>
        <authorList>
            <person name="Yang A.I."/>
            <person name="Shin N.-R."/>
        </authorList>
    </citation>
    <scope>NUCLEOTIDE SEQUENCE</scope>
    <source>
        <strain evidence="12">A2M4</strain>
    </source>
</reference>
<name>A0ABY6N0E2_9ALTE</name>
<evidence type="ECO:0000259" key="11">
    <source>
        <dbReference type="PROSITE" id="PS51669"/>
    </source>
</evidence>
<dbReference type="PANTHER" id="PTHR43105:SF9">
    <property type="entry name" value="NADPH-FE(3+) OXIDOREDUCTASE SUBUNIT ALPHA"/>
    <property type="match status" value="1"/>
</dbReference>
<keyword evidence="5" id="KW-0500">Molybdenum</keyword>
<feature type="domain" description="4Fe-4S Mo/W bis-MGD-type" evidence="11">
    <location>
        <begin position="11"/>
        <end position="69"/>
    </location>
</feature>